<accession>A0A0E9TBB2</accession>
<dbReference type="EMBL" id="GBXM01058526">
    <property type="protein sequence ID" value="JAH50051.1"/>
    <property type="molecule type" value="Transcribed_RNA"/>
</dbReference>
<organism evidence="1">
    <name type="scientific">Anguilla anguilla</name>
    <name type="common">European freshwater eel</name>
    <name type="synonym">Muraena anguilla</name>
    <dbReference type="NCBI Taxonomy" id="7936"/>
    <lineage>
        <taxon>Eukaryota</taxon>
        <taxon>Metazoa</taxon>
        <taxon>Chordata</taxon>
        <taxon>Craniata</taxon>
        <taxon>Vertebrata</taxon>
        <taxon>Euteleostomi</taxon>
        <taxon>Actinopterygii</taxon>
        <taxon>Neopterygii</taxon>
        <taxon>Teleostei</taxon>
        <taxon>Anguilliformes</taxon>
        <taxon>Anguillidae</taxon>
        <taxon>Anguilla</taxon>
    </lineage>
</organism>
<reference evidence="1" key="1">
    <citation type="submission" date="2014-11" db="EMBL/GenBank/DDBJ databases">
        <authorList>
            <person name="Amaro Gonzalez C."/>
        </authorList>
    </citation>
    <scope>NUCLEOTIDE SEQUENCE</scope>
</reference>
<name>A0A0E9TBB2_ANGAN</name>
<evidence type="ECO:0000313" key="1">
    <source>
        <dbReference type="EMBL" id="JAH50984.1"/>
    </source>
</evidence>
<sequence length="30" mass="3619">MEQFSMNRQDQGGFHAWLLWKSESEFVCNL</sequence>
<dbReference type="EMBL" id="GBXM01057593">
    <property type="protein sequence ID" value="JAH50984.1"/>
    <property type="molecule type" value="Transcribed_RNA"/>
</dbReference>
<dbReference type="AlphaFoldDB" id="A0A0E9TBB2"/>
<proteinExistence type="predicted"/>
<protein>
    <submittedName>
        <fullName evidence="1">Uncharacterized protein</fullName>
    </submittedName>
</protein>
<reference evidence="1" key="2">
    <citation type="journal article" date="2015" name="Fish Shellfish Immunol.">
        <title>Early steps in the European eel (Anguilla anguilla)-Vibrio vulnificus interaction in the gills: Role of the RtxA13 toxin.</title>
        <authorList>
            <person name="Callol A."/>
            <person name="Pajuelo D."/>
            <person name="Ebbesson L."/>
            <person name="Teles M."/>
            <person name="MacKenzie S."/>
            <person name="Amaro C."/>
        </authorList>
    </citation>
    <scope>NUCLEOTIDE SEQUENCE</scope>
</reference>